<dbReference type="PANTHER" id="PTHR15605:SF2">
    <property type="entry name" value="KINESIN-ASSOCIATED PROTEIN 3"/>
    <property type="match status" value="1"/>
</dbReference>
<dbReference type="SUPFAM" id="SSF48371">
    <property type="entry name" value="ARM repeat"/>
    <property type="match status" value="1"/>
</dbReference>
<dbReference type="Proteomes" id="UP000002729">
    <property type="component" value="Unassembled WGS sequence"/>
</dbReference>
<evidence type="ECO:0000256" key="1">
    <source>
        <dbReference type="SAM" id="Coils"/>
    </source>
</evidence>
<feature type="compositionally biased region" description="Polar residues" evidence="2">
    <location>
        <begin position="717"/>
        <end position="739"/>
    </location>
</feature>
<dbReference type="Gene3D" id="1.25.10.10">
    <property type="entry name" value="Leucine-rich Repeat Variant"/>
    <property type="match status" value="1"/>
</dbReference>
<evidence type="ECO:0000313" key="4">
    <source>
        <dbReference type="Proteomes" id="UP000002729"/>
    </source>
</evidence>
<dbReference type="OrthoDB" id="10265679at2759"/>
<feature type="compositionally biased region" description="Basic and acidic residues" evidence="2">
    <location>
        <begin position="755"/>
        <end position="765"/>
    </location>
</feature>
<dbReference type="InterPro" id="IPR000225">
    <property type="entry name" value="Armadillo"/>
</dbReference>
<dbReference type="InterPro" id="IPR011989">
    <property type="entry name" value="ARM-like"/>
</dbReference>
<dbReference type="SMART" id="SM01297">
    <property type="entry name" value="KAP"/>
    <property type="match status" value="1"/>
</dbReference>
<dbReference type="RefSeq" id="XP_009033738.1">
    <property type="nucleotide sequence ID" value="XM_009035490.1"/>
</dbReference>
<dbReference type="GeneID" id="20219379"/>
<dbReference type="InterPro" id="IPR016024">
    <property type="entry name" value="ARM-type_fold"/>
</dbReference>
<dbReference type="GO" id="GO:0016939">
    <property type="term" value="C:kinesin II complex"/>
    <property type="evidence" value="ECO:0007669"/>
    <property type="project" value="TreeGrafter"/>
</dbReference>
<protein>
    <recommendedName>
        <fullName evidence="5">Kinesin-associated protein 3</fullName>
    </recommendedName>
</protein>
<dbReference type="EMBL" id="GL833122">
    <property type="protein sequence ID" value="EGB11362.1"/>
    <property type="molecule type" value="Genomic_DNA"/>
</dbReference>
<dbReference type="PANTHER" id="PTHR15605">
    <property type="entry name" value="KINESIN-ASSOCIATED PROTEINS"/>
    <property type="match status" value="1"/>
</dbReference>
<dbReference type="AlphaFoldDB" id="F0XZK9"/>
<dbReference type="GO" id="GO:0007018">
    <property type="term" value="P:microtubule-based movement"/>
    <property type="evidence" value="ECO:0007669"/>
    <property type="project" value="TreeGrafter"/>
</dbReference>
<dbReference type="KEGG" id="aaf:AURANDRAFT_20955"/>
<dbReference type="eggNOG" id="KOG1222">
    <property type="taxonomic scope" value="Eukaryota"/>
</dbReference>
<dbReference type="SMART" id="SM00185">
    <property type="entry name" value="ARM"/>
    <property type="match status" value="2"/>
</dbReference>
<feature type="coiled-coil region" evidence="1">
    <location>
        <begin position="219"/>
        <end position="267"/>
    </location>
</feature>
<dbReference type="GO" id="GO:0019894">
    <property type="term" value="F:kinesin binding"/>
    <property type="evidence" value="ECO:0007669"/>
    <property type="project" value="InterPro"/>
</dbReference>
<accession>F0XZK9</accession>
<dbReference type="GO" id="GO:0044782">
    <property type="term" value="P:cilium organization"/>
    <property type="evidence" value="ECO:0007669"/>
    <property type="project" value="TreeGrafter"/>
</dbReference>
<reference evidence="3 4" key="1">
    <citation type="journal article" date="2011" name="Proc. Natl. Acad. Sci. U.S.A.">
        <title>Niche of harmful alga Aureococcus anophagefferens revealed through ecogenomics.</title>
        <authorList>
            <person name="Gobler C.J."/>
            <person name="Berry D.L."/>
            <person name="Dyhrman S.T."/>
            <person name="Wilhelm S.W."/>
            <person name="Salamov A."/>
            <person name="Lobanov A.V."/>
            <person name="Zhang Y."/>
            <person name="Collier J.L."/>
            <person name="Wurch L.L."/>
            <person name="Kustka A.B."/>
            <person name="Dill B.D."/>
            <person name="Shah M."/>
            <person name="VerBerkmoes N.C."/>
            <person name="Kuo A."/>
            <person name="Terry A."/>
            <person name="Pangilinan J."/>
            <person name="Lindquist E.A."/>
            <person name="Lucas S."/>
            <person name="Paulsen I.T."/>
            <person name="Hattenrath-Lehmann T.K."/>
            <person name="Talmage S.C."/>
            <person name="Walker E.A."/>
            <person name="Koch F."/>
            <person name="Burson A.M."/>
            <person name="Marcoval M.A."/>
            <person name="Tang Y.Z."/>
            <person name="Lecleir G.R."/>
            <person name="Coyne K.J."/>
            <person name="Berg G.M."/>
            <person name="Bertrand E.M."/>
            <person name="Saito M.A."/>
            <person name="Gladyshev V.N."/>
            <person name="Grigoriev I.V."/>
        </authorList>
    </citation>
    <scope>NUCLEOTIDE SEQUENCE [LARGE SCALE GENOMIC DNA]</scope>
    <source>
        <strain evidence="4">CCMP 1984</strain>
    </source>
</reference>
<dbReference type="OMA" id="MYELNIV"/>
<dbReference type="GO" id="GO:0035869">
    <property type="term" value="C:ciliary transition zone"/>
    <property type="evidence" value="ECO:0007669"/>
    <property type="project" value="TreeGrafter"/>
</dbReference>
<proteinExistence type="predicted"/>
<evidence type="ECO:0000256" key="2">
    <source>
        <dbReference type="SAM" id="MobiDB-lite"/>
    </source>
</evidence>
<dbReference type="GO" id="GO:0005930">
    <property type="term" value="C:axoneme"/>
    <property type="evidence" value="ECO:0007669"/>
    <property type="project" value="TreeGrafter"/>
</dbReference>
<dbReference type="Pfam" id="PF05804">
    <property type="entry name" value="KAP"/>
    <property type="match status" value="1"/>
</dbReference>
<dbReference type="InParanoid" id="F0XZK9"/>
<organism evidence="4">
    <name type="scientific">Aureococcus anophagefferens</name>
    <name type="common">Harmful bloom alga</name>
    <dbReference type="NCBI Taxonomy" id="44056"/>
    <lineage>
        <taxon>Eukaryota</taxon>
        <taxon>Sar</taxon>
        <taxon>Stramenopiles</taxon>
        <taxon>Ochrophyta</taxon>
        <taxon>Pelagophyceae</taxon>
        <taxon>Pelagomonadales</taxon>
        <taxon>Pelagomonadaceae</taxon>
        <taxon>Aureococcus</taxon>
    </lineage>
</organism>
<dbReference type="InterPro" id="IPR008658">
    <property type="entry name" value="KAP3"/>
</dbReference>
<keyword evidence="1" id="KW-0175">Coiled coil</keyword>
<keyword evidence="4" id="KW-1185">Reference proteome</keyword>
<feature type="region of interest" description="Disordered" evidence="2">
    <location>
        <begin position="708"/>
        <end position="765"/>
    </location>
</feature>
<name>F0XZK9_AURAN</name>
<sequence>MPAEEEKKKKKVHPGLIEADKEECAIVVHYETSEPPSGERTPHTRRLRLKTLNERSDPAKIADDVLRKCKYIPSSKRRVVEMLVANLQEHVAGDPDAAKNAAAQRSERRRRKREDDRDDVVADMDSVDEYIEMLYEGNEDMKEKVRGTEKILKLCSFVGNLEHLVQHHTLMGALSRVLAEDYRRSSDLAYNIVRVFLSFSNFVEMHAILAQYRVGSICVELVEFEVKRTEHRHEEARRRAGEHERRVEELERAAEKEDQRSRLVQRKQDKTLYVCLHVLINLAEDVLVEHKMVKRHLVEYLVAVFSHSASAPLLILAAVFLKKLTLFEENKDAMLRSNLVGRLARFAPCSSPELIIAMLRLLFNLSFDAGVRDQMVRNSFIPKLVGLLKENHKFREVSLRVLYHLSVDDRCKSMFTYTEAIPIVMQLVIKFPPNRKITRELAALAGNLSLNKHNAELMCANKGLSALVARVERTRDPLLMKVVRNLSLWTFDVQQDLEDPAKEYLQRGLWSRHVTQILGFAIETESHDLLVEVLGTLGNLTRHDLLRGATWAKYIEEFSLTGYLSKLLVPGMAQHDVVLEAVVFAGVLATERDAANAIASSSLARSLEEVWRDKSDDAEITLQLLFTFQHLLAHRETHDEILYNSRVLLDVLDCLGNGNEAVVSYANACLDLVMEHDRDETGALGELGAQVRRRRFYSHNREWLEIVEQEGAGAPTMSRTNYPSPTASDEESGSPNSGVNADVGVLSGGSGEWNTGRDDGYGQWD</sequence>
<feature type="region of interest" description="Disordered" evidence="2">
    <location>
        <begin position="94"/>
        <end position="119"/>
    </location>
</feature>
<evidence type="ECO:0008006" key="5">
    <source>
        <dbReference type="Google" id="ProtNLM"/>
    </source>
</evidence>
<evidence type="ECO:0000313" key="3">
    <source>
        <dbReference type="EMBL" id="EGB11362.1"/>
    </source>
</evidence>
<gene>
    <name evidence="3" type="ORF">AURANDRAFT_20955</name>
</gene>